<protein>
    <submittedName>
        <fullName evidence="1">Uncharacterized protein</fullName>
    </submittedName>
</protein>
<dbReference type="AlphaFoldDB" id="A0A173ZSW3"/>
<dbReference type="Proteomes" id="UP000095558">
    <property type="component" value="Unassembled WGS sequence"/>
</dbReference>
<proteinExistence type="predicted"/>
<name>A0A173ZSW3_9CLOT</name>
<dbReference type="EMBL" id="CYZV01000022">
    <property type="protein sequence ID" value="CUO35969.1"/>
    <property type="molecule type" value="Genomic_DNA"/>
</dbReference>
<reference evidence="1 2" key="1">
    <citation type="submission" date="2015-09" db="EMBL/GenBank/DDBJ databases">
        <authorList>
            <consortium name="Pathogen Informatics"/>
        </authorList>
    </citation>
    <scope>NUCLEOTIDE SEQUENCE [LARGE SCALE GENOMIC DNA]</scope>
    <source>
        <strain evidence="1 2">2789STDY5834855</strain>
    </source>
</reference>
<accession>A0A173ZSW3</accession>
<gene>
    <name evidence="1" type="ORF">ERS852470_02110</name>
</gene>
<sequence>MSKCCSKSDPSCKDYAEKVKNKANEKTPYEIDKPTKHF</sequence>
<organism evidence="1 2">
    <name type="scientific">Clostridium disporicum</name>
    <dbReference type="NCBI Taxonomy" id="84024"/>
    <lineage>
        <taxon>Bacteria</taxon>
        <taxon>Bacillati</taxon>
        <taxon>Bacillota</taxon>
        <taxon>Clostridia</taxon>
        <taxon>Eubacteriales</taxon>
        <taxon>Clostridiaceae</taxon>
        <taxon>Clostridium</taxon>
    </lineage>
</organism>
<evidence type="ECO:0000313" key="2">
    <source>
        <dbReference type="Proteomes" id="UP000095558"/>
    </source>
</evidence>
<evidence type="ECO:0000313" key="1">
    <source>
        <dbReference type="EMBL" id="CUO35969.1"/>
    </source>
</evidence>